<dbReference type="Pfam" id="PF07201">
    <property type="entry name" value="HrpJ"/>
    <property type="match status" value="1"/>
</dbReference>
<dbReference type="RefSeq" id="WP_164486390.1">
    <property type="nucleotide sequence ID" value="NZ_CP027754.1"/>
</dbReference>
<dbReference type="GO" id="GO:0019867">
    <property type="term" value="C:outer membrane"/>
    <property type="evidence" value="ECO:0007669"/>
    <property type="project" value="InterPro"/>
</dbReference>
<dbReference type="Proteomes" id="UP000268696">
    <property type="component" value="Chromosome"/>
</dbReference>
<dbReference type="SUPFAM" id="SSF140591">
    <property type="entry name" value="Type III secretion system domain"/>
    <property type="match status" value="1"/>
</dbReference>
<reference evidence="3 4" key="1">
    <citation type="submission" date="2018-03" db="EMBL/GenBank/DDBJ databases">
        <title>Diversity of phytobeneficial traits revealed by whole-genome analysis of worldwide-isolated phenazine-producing Pseudomonas spp.</title>
        <authorList>
            <person name="Biessy A."/>
            <person name="Novinscak A."/>
            <person name="Blom J."/>
            <person name="Leger G."/>
            <person name="Thomashow L.S."/>
            <person name="Cazorla F.M."/>
            <person name="Josic D."/>
            <person name="Filion M."/>
        </authorList>
    </citation>
    <scope>NUCLEOTIDE SEQUENCE [LARGE SCALE GENOMIC DNA]</scope>
    <source>
        <strain evidence="3 4">30B</strain>
    </source>
</reference>
<dbReference type="InterPro" id="IPR038347">
    <property type="entry name" value="TyeA_sf"/>
</dbReference>
<feature type="domain" description="Type III secretion system effector delivery regulator TyeA" evidence="2">
    <location>
        <begin position="257"/>
        <end position="311"/>
    </location>
</feature>
<dbReference type="AlphaFoldDB" id="A0A3G7UE25"/>
<evidence type="ECO:0000313" key="4">
    <source>
        <dbReference type="Proteomes" id="UP000268696"/>
    </source>
</evidence>
<dbReference type="InterPro" id="IPR015144">
    <property type="entry name" value="T3SS_TyeA"/>
</dbReference>
<dbReference type="Gene3D" id="1.20.1280.80">
    <property type="match status" value="1"/>
</dbReference>
<organism evidence="3 4">
    <name type="scientific">Pseudomonas synxantha</name>
    <dbReference type="NCBI Taxonomy" id="47883"/>
    <lineage>
        <taxon>Bacteria</taxon>
        <taxon>Pseudomonadati</taxon>
        <taxon>Pseudomonadota</taxon>
        <taxon>Gammaproteobacteria</taxon>
        <taxon>Pseudomonadales</taxon>
        <taxon>Pseudomonadaceae</taxon>
        <taxon>Pseudomonas</taxon>
    </lineage>
</organism>
<evidence type="ECO:0000259" key="2">
    <source>
        <dbReference type="Pfam" id="PF09059"/>
    </source>
</evidence>
<dbReference type="InterPro" id="IPR010812">
    <property type="entry name" value="HrpJ-like"/>
</dbReference>
<dbReference type="Pfam" id="PF09059">
    <property type="entry name" value="TyeA"/>
    <property type="match status" value="1"/>
</dbReference>
<evidence type="ECO:0000313" key="3">
    <source>
        <dbReference type="EMBL" id="AZE56869.1"/>
    </source>
</evidence>
<name>A0A3G7UE25_9PSED</name>
<protein>
    <submittedName>
        <fullName evidence="3">Uncharacterized protein</fullName>
    </submittedName>
</protein>
<dbReference type="Gene3D" id="1.10.150.630">
    <property type="match status" value="1"/>
</dbReference>
<accession>A0A3G7UE25</accession>
<gene>
    <name evidence="3" type="ORF">C4K03_4731</name>
</gene>
<feature type="domain" description="Hypersensitivity response secretion-like HrpJ" evidence="1">
    <location>
        <begin position="8"/>
        <end position="174"/>
    </location>
</feature>
<dbReference type="GO" id="GO:0046903">
    <property type="term" value="P:secretion"/>
    <property type="evidence" value="ECO:0007669"/>
    <property type="project" value="InterPro"/>
</dbReference>
<dbReference type="EMBL" id="CP027754">
    <property type="protein sequence ID" value="AZE56869.1"/>
    <property type="molecule type" value="Genomic_DNA"/>
</dbReference>
<proteinExistence type="predicted"/>
<sequence>MEEVAMIFSQHVERSAKALHQRRIQLPKPAQALAQVSAAERLAPWHEQLAHLDTSALEQLMLALQQLVERRAPLNQLVHLTDNDPTQTYTILQVMIEQAEVEARKAKAAKLHAYLNRLQRAHSSEITAGLNICAALVAGIDDPNLRQAVRRLYYDKIVLKQSLRELVQQMLGMFSIEYFEHALTVLRRALADDIAAETPSRPTQKLCALLTGLKTAGELSNLMQECKQFLIQCHHSTVPYTPATLTQRLVGLTLSGINAFEAERLCQELNGDQPEAQQRALNILYNLMRQLPLDLWSDPRHRQRSLDAVQAMFVSHPGA</sequence>
<evidence type="ECO:0000259" key="1">
    <source>
        <dbReference type="Pfam" id="PF07201"/>
    </source>
</evidence>